<proteinExistence type="predicted"/>
<feature type="signal peptide" evidence="1">
    <location>
        <begin position="1"/>
        <end position="20"/>
    </location>
</feature>
<dbReference type="EMBL" id="OU899037">
    <property type="protein sequence ID" value="CAH1737266.1"/>
    <property type="molecule type" value="Genomic_DNA"/>
</dbReference>
<dbReference type="AlphaFoldDB" id="A0A9P0JI25"/>
<reference evidence="2" key="1">
    <citation type="submission" date="2022-02" db="EMBL/GenBank/DDBJ databases">
        <authorList>
            <person name="King R."/>
        </authorList>
    </citation>
    <scope>NUCLEOTIDE SEQUENCE</scope>
</reference>
<keyword evidence="1" id="KW-0732">Signal</keyword>
<keyword evidence="3" id="KW-1185">Reference proteome</keyword>
<sequence length="142" mass="15945">MNSFGFITLVTLSVVLSCSAYYYKNYSPITLCMKSDYSWCTNVTYPTSCVNMNTVVMNGTGNGTSYPTAFKTIESVIVMDVDSSEDKCIILYDTYNCQGQSLVLNGSKHPSAKLDDFGFSNRAESYRQCTDRVLTYLRDNRN</sequence>
<protein>
    <submittedName>
        <fullName evidence="2">Uncharacterized protein</fullName>
    </submittedName>
</protein>
<evidence type="ECO:0000256" key="1">
    <source>
        <dbReference type="SAM" id="SignalP"/>
    </source>
</evidence>
<organism evidence="2 3">
    <name type="scientific">Aphis gossypii</name>
    <name type="common">Cotton aphid</name>
    <dbReference type="NCBI Taxonomy" id="80765"/>
    <lineage>
        <taxon>Eukaryota</taxon>
        <taxon>Metazoa</taxon>
        <taxon>Ecdysozoa</taxon>
        <taxon>Arthropoda</taxon>
        <taxon>Hexapoda</taxon>
        <taxon>Insecta</taxon>
        <taxon>Pterygota</taxon>
        <taxon>Neoptera</taxon>
        <taxon>Paraneoptera</taxon>
        <taxon>Hemiptera</taxon>
        <taxon>Sternorrhyncha</taxon>
        <taxon>Aphidomorpha</taxon>
        <taxon>Aphidoidea</taxon>
        <taxon>Aphididae</taxon>
        <taxon>Aphidini</taxon>
        <taxon>Aphis</taxon>
        <taxon>Aphis</taxon>
    </lineage>
</organism>
<name>A0A9P0JI25_APHGO</name>
<evidence type="ECO:0000313" key="2">
    <source>
        <dbReference type="EMBL" id="CAH1737266.1"/>
    </source>
</evidence>
<dbReference type="Proteomes" id="UP001154329">
    <property type="component" value="Chromosome 4"/>
</dbReference>
<gene>
    <name evidence="2" type="ORF">APHIGO_LOCUS10831</name>
</gene>
<feature type="chain" id="PRO_5040351782" evidence="1">
    <location>
        <begin position="21"/>
        <end position="142"/>
    </location>
</feature>
<reference evidence="2" key="2">
    <citation type="submission" date="2022-10" db="EMBL/GenBank/DDBJ databases">
        <authorList>
            <consortium name="ENA_rothamsted_submissions"/>
            <consortium name="culmorum"/>
            <person name="King R."/>
        </authorList>
    </citation>
    <scope>NUCLEOTIDE SEQUENCE</scope>
</reference>
<accession>A0A9P0JI25</accession>
<evidence type="ECO:0000313" key="3">
    <source>
        <dbReference type="Proteomes" id="UP001154329"/>
    </source>
</evidence>